<name>A0A2P6MYF9_9EUKA</name>
<comment type="caution">
    <text evidence="1">The sequence shown here is derived from an EMBL/GenBank/DDBJ whole genome shotgun (WGS) entry which is preliminary data.</text>
</comment>
<gene>
    <name evidence="1" type="ORF">PROFUN_14934</name>
</gene>
<protein>
    <submittedName>
        <fullName evidence="1">Uncharacterized protein</fullName>
    </submittedName>
</protein>
<proteinExistence type="predicted"/>
<dbReference type="EMBL" id="MDYQ01000306">
    <property type="protein sequence ID" value="PRP76706.1"/>
    <property type="molecule type" value="Genomic_DNA"/>
</dbReference>
<dbReference type="Proteomes" id="UP000241769">
    <property type="component" value="Unassembled WGS sequence"/>
</dbReference>
<evidence type="ECO:0000313" key="1">
    <source>
        <dbReference type="EMBL" id="PRP76706.1"/>
    </source>
</evidence>
<organism evidence="1 2">
    <name type="scientific">Planoprotostelium fungivorum</name>
    <dbReference type="NCBI Taxonomy" id="1890364"/>
    <lineage>
        <taxon>Eukaryota</taxon>
        <taxon>Amoebozoa</taxon>
        <taxon>Evosea</taxon>
        <taxon>Variosea</taxon>
        <taxon>Cavosteliida</taxon>
        <taxon>Cavosteliaceae</taxon>
        <taxon>Planoprotostelium</taxon>
    </lineage>
</organism>
<keyword evidence="2" id="KW-1185">Reference proteome</keyword>
<dbReference type="AlphaFoldDB" id="A0A2P6MYF9"/>
<accession>A0A2P6MYF9</accession>
<sequence length="87" mass="10444">MKKTLASYKFTRWMPDDEKKDVEYMPIPVDPNDYECSNLFNLYEPRAYLQKDYSREDSKAAYARCSAFFEHVQEIWCGGDEFLYAWS</sequence>
<reference evidence="1 2" key="1">
    <citation type="journal article" date="2018" name="Genome Biol. Evol.">
        <title>Multiple Roots of Fruiting Body Formation in Amoebozoa.</title>
        <authorList>
            <person name="Hillmann F."/>
            <person name="Forbes G."/>
            <person name="Novohradska S."/>
            <person name="Ferling I."/>
            <person name="Riege K."/>
            <person name="Groth M."/>
            <person name="Westermann M."/>
            <person name="Marz M."/>
            <person name="Spaller T."/>
            <person name="Winckler T."/>
            <person name="Schaap P."/>
            <person name="Glockner G."/>
        </authorList>
    </citation>
    <scope>NUCLEOTIDE SEQUENCE [LARGE SCALE GENOMIC DNA]</scope>
    <source>
        <strain evidence="1 2">Jena</strain>
    </source>
</reference>
<dbReference type="InParanoid" id="A0A2P6MYF9"/>
<evidence type="ECO:0000313" key="2">
    <source>
        <dbReference type="Proteomes" id="UP000241769"/>
    </source>
</evidence>